<keyword evidence="7" id="KW-0624">Polysaccharide degradation</keyword>
<dbReference type="GO" id="GO:0030600">
    <property type="term" value="F:feruloyl esterase activity"/>
    <property type="evidence" value="ECO:0007669"/>
    <property type="project" value="InterPro"/>
</dbReference>
<evidence type="ECO:0000256" key="8">
    <source>
        <dbReference type="SAM" id="SignalP"/>
    </source>
</evidence>
<proteinExistence type="predicted"/>
<evidence type="ECO:0000256" key="2">
    <source>
        <dbReference type="ARBA" id="ARBA00022525"/>
    </source>
</evidence>
<sequence length="610" mass="68950">MLYCRTLMALLVSLALSLTLLASPFKVYAKTLEKAKYYKQTIKVNGKEREYYVYLPKGINLKKKYPAVVTFHGFESDANGIKWLLQPEKKADAFNYVLIFPNALNKSWNVGKGLGSKNKSADDKAFLATLLNTIPARHPINKHKIYTMGFSNGAQMAALAYCQFGQQIAAAGIVAHSMNIKACSPKYKTPITIFQGTDDKYVPFDGGGKYNIRSYKDSMSFFVNANNVKTHKDTVVNLKTVNCQRHQNRKKTSKVIGCILKGAGHSWPGARAFKPEVFGKANTEINTTDFLFKFFQQYTGPGEKKSNDEINQTKQFLAAKAHKQVNNNQDKTAKATNNKSANKPKAGKVKFEKRLYTRNKKKHAFFITKPLKPSKKPGSLVIVFNGKGYTARNMHEMIEASSFNNGYNFIYVYPQWNVNAKSVTDQFDELFIHQLKAQFPDHANRIFVMGYSHGGAAAQDYYCDYSYALTAVATANFAWRDRECSPTAHRPILVLQNKADNKQPYKGNPQAKQLSFRDTINMLTADINPMIMKNTYIKGKDHRCAAWKDSIEKLTVVECSTDWGGHNLAGSSFKFSKDLGPHMRHFKAPKVIAGFFNNQQHEDFFSFHQR</sequence>
<keyword evidence="3" id="KW-0858">Xylan degradation</keyword>
<dbReference type="PANTHER" id="PTHR38050">
    <property type="match status" value="1"/>
</dbReference>
<evidence type="ECO:0000256" key="4">
    <source>
        <dbReference type="ARBA" id="ARBA00022729"/>
    </source>
</evidence>
<dbReference type="EMBL" id="QUOU01000001">
    <property type="protein sequence ID" value="REL25327.1"/>
    <property type="molecule type" value="Genomic_DNA"/>
</dbReference>
<dbReference type="Gene3D" id="3.40.50.1820">
    <property type="entry name" value="alpha/beta hydrolase"/>
    <property type="match status" value="2"/>
</dbReference>
<reference evidence="9 10" key="1">
    <citation type="submission" date="2018-08" db="EMBL/GenBank/DDBJ databases">
        <title>Thalassotalea euphylliae genome.</title>
        <authorList>
            <person name="Summers S."/>
            <person name="Rice S.A."/>
            <person name="Freckelton M.L."/>
            <person name="Nedved B.T."/>
            <person name="Hadfield M.G."/>
        </authorList>
    </citation>
    <scope>NUCLEOTIDE SEQUENCE [LARGE SCALE GENOMIC DNA]</scope>
    <source>
        <strain evidence="9 10">H1</strain>
    </source>
</reference>
<feature type="chain" id="PRO_5017619585" evidence="8">
    <location>
        <begin position="30"/>
        <end position="610"/>
    </location>
</feature>
<feature type="signal peptide" evidence="8">
    <location>
        <begin position="1"/>
        <end position="29"/>
    </location>
</feature>
<keyword evidence="4 8" id="KW-0732">Signal</keyword>
<evidence type="ECO:0000256" key="1">
    <source>
        <dbReference type="ARBA" id="ARBA00004613"/>
    </source>
</evidence>
<keyword evidence="6" id="KW-0119">Carbohydrate metabolism</keyword>
<dbReference type="InterPro" id="IPR029058">
    <property type="entry name" value="AB_hydrolase_fold"/>
</dbReference>
<evidence type="ECO:0000256" key="7">
    <source>
        <dbReference type="ARBA" id="ARBA00023326"/>
    </source>
</evidence>
<keyword evidence="5" id="KW-0378">Hydrolase</keyword>
<comment type="subcellular location">
    <subcellularLocation>
        <location evidence="1">Secreted</location>
    </subcellularLocation>
</comment>
<dbReference type="InterPro" id="IPR043595">
    <property type="entry name" value="FaeB/C/D"/>
</dbReference>
<protein>
    <submittedName>
        <fullName evidence="9">Uncharacterized protein</fullName>
    </submittedName>
</protein>
<dbReference type="GO" id="GO:0005576">
    <property type="term" value="C:extracellular region"/>
    <property type="evidence" value="ECO:0007669"/>
    <property type="project" value="UniProtKB-SubCell"/>
</dbReference>
<dbReference type="OrthoDB" id="5857410at2"/>
<dbReference type="PANTHER" id="PTHR38050:SF2">
    <property type="entry name" value="FERULOYL ESTERASE C-RELATED"/>
    <property type="match status" value="1"/>
</dbReference>
<evidence type="ECO:0000313" key="10">
    <source>
        <dbReference type="Proteomes" id="UP000256478"/>
    </source>
</evidence>
<dbReference type="Pfam" id="PF10503">
    <property type="entry name" value="Esterase_PHB"/>
    <property type="match status" value="1"/>
</dbReference>
<gene>
    <name evidence="9" type="ORF">DXX93_01385</name>
</gene>
<dbReference type="GO" id="GO:0045493">
    <property type="term" value="P:xylan catabolic process"/>
    <property type="evidence" value="ECO:0007669"/>
    <property type="project" value="UniProtKB-KW"/>
</dbReference>
<dbReference type="SUPFAM" id="SSF53474">
    <property type="entry name" value="alpha/beta-Hydrolases"/>
    <property type="match status" value="3"/>
</dbReference>
<keyword evidence="2" id="KW-0964">Secreted</keyword>
<dbReference type="InterPro" id="IPR010126">
    <property type="entry name" value="Esterase_phb"/>
</dbReference>
<dbReference type="Proteomes" id="UP000256478">
    <property type="component" value="Unassembled WGS sequence"/>
</dbReference>
<evidence type="ECO:0000256" key="5">
    <source>
        <dbReference type="ARBA" id="ARBA00022801"/>
    </source>
</evidence>
<evidence type="ECO:0000256" key="3">
    <source>
        <dbReference type="ARBA" id="ARBA00022651"/>
    </source>
</evidence>
<name>A0A3E0TLV5_9GAMM</name>
<dbReference type="AlphaFoldDB" id="A0A3E0TLV5"/>
<evidence type="ECO:0000256" key="6">
    <source>
        <dbReference type="ARBA" id="ARBA00023277"/>
    </source>
</evidence>
<organism evidence="9 10">
    <name type="scientific">Thalassotalea euphylliae</name>
    <dbReference type="NCBI Taxonomy" id="1655234"/>
    <lineage>
        <taxon>Bacteria</taxon>
        <taxon>Pseudomonadati</taxon>
        <taxon>Pseudomonadota</taxon>
        <taxon>Gammaproteobacteria</taxon>
        <taxon>Alteromonadales</taxon>
        <taxon>Colwelliaceae</taxon>
        <taxon>Thalassotalea</taxon>
    </lineage>
</organism>
<evidence type="ECO:0000313" key="9">
    <source>
        <dbReference type="EMBL" id="REL25327.1"/>
    </source>
</evidence>
<comment type="caution">
    <text evidence="9">The sequence shown here is derived from an EMBL/GenBank/DDBJ whole genome shotgun (WGS) entry which is preliminary data.</text>
</comment>
<accession>A0A3E0TLV5</accession>